<reference evidence="4" key="1">
    <citation type="journal article" date="2019" name="Int. J. Syst. Evol. Microbiol.">
        <title>The Global Catalogue of Microorganisms (GCM) 10K type strain sequencing project: providing services to taxonomists for standard genome sequencing and annotation.</title>
        <authorList>
            <consortium name="The Broad Institute Genomics Platform"/>
            <consortium name="The Broad Institute Genome Sequencing Center for Infectious Disease"/>
            <person name="Wu L."/>
            <person name="Ma J."/>
        </authorList>
    </citation>
    <scope>NUCLEOTIDE SEQUENCE [LARGE SCALE GENOMIC DNA]</scope>
    <source>
        <strain evidence="4">JCM 30846</strain>
    </source>
</reference>
<evidence type="ECO:0000256" key="1">
    <source>
        <dbReference type="SAM" id="MobiDB-lite"/>
    </source>
</evidence>
<feature type="region of interest" description="Disordered" evidence="1">
    <location>
        <begin position="55"/>
        <end position="86"/>
    </location>
</feature>
<sequence length="128" mass="12654">MPVASRSSAFRPLVTAGAAGVMLCGLFFVPSAHGEGQRGETPHRDGRTAVLTDLVHGDQDAAAPAQGSAPGDDGAPGDDAAGARASRQFALGEAPASDATPYVIGAAGVLCVGAAYGARVVRRRNAAA</sequence>
<comment type="caution">
    <text evidence="3">The sequence shown here is derived from an EMBL/GenBank/DDBJ whole genome shotgun (WGS) entry which is preliminary data.</text>
</comment>
<proteinExistence type="predicted"/>
<keyword evidence="2" id="KW-1133">Transmembrane helix</keyword>
<gene>
    <name evidence="3" type="ORF">GCM10023082_31080</name>
</gene>
<evidence type="ECO:0000256" key="2">
    <source>
        <dbReference type="SAM" id="Phobius"/>
    </source>
</evidence>
<feature type="compositionally biased region" description="Low complexity" evidence="1">
    <location>
        <begin position="60"/>
        <end position="86"/>
    </location>
</feature>
<accession>A0ABP7F478</accession>
<keyword evidence="4" id="KW-1185">Reference proteome</keyword>
<keyword evidence="2" id="KW-0472">Membrane</keyword>
<evidence type="ECO:0000313" key="3">
    <source>
        <dbReference type="EMBL" id="GAA3731200.1"/>
    </source>
</evidence>
<name>A0ABP7F478_9ACTN</name>
<protein>
    <recommendedName>
        <fullName evidence="5">Gram-positive cocci surface proteins LPxTG domain-containing protein</fullName>
    </recommendedName>
</protein>
<evidence type="ECO:0008006" key="5">
    <source>
        <dbReference type="Google" id="ProtNLM"/>
    </source>
</evidence>
<organism evidence="3 4">
    <name type="scientific">Streptomyces tremellae</name>
    <dbReference type="NCBI Taxonomy" id="1124239"/>
    <lineage>
        <taxon>Bacteria</taxon>
        <taxon>Bacillati</taxon>
        <taxon>Actinomycetota</taxon>
        <taxon>Actinomycetes</taxon>
        <taxon>Kitasatosporales</taxon>
        <taxon>Streptomycetaceae</taxon>
        <taxon>Streptomyces</taxon>
    </lineage>
</organism>
<keyword evidence="2" id="KW-0812">Transmembrane</keyword>
<dbReference type="EMBL" id="BAABEP010000018">
    <property type="protein sequence ID" value="GAA3731200.1"/>
    <property type="molecule type" value="Genomic_DNA"/>
</dbReference>
<feature type="transmembrane region" description="Helical" evidence="2">
    <location>
        <begin position="99"/>
        <end position="118"/>
    </location>
</feature>
<evidence type="ECO:0000313" key="4">
    <source>
        <dbReference type="Proteomes" id="UP001499884"/>
    </source>
</evidence>
<dbReference type="Proteomes" id="UP001499884">
    <property type="component" value="Unassembled WGS sequence"/>
</dbReference>